<feature type="transmembrane region" description="Helical" evidence="1">
    <location>
        <begin position="12"/>
        <end position="35"/>
    </location>
</feature>
<evidence type="ECO:0000313" key="3">
    <source>
        <dbReference type="EMBL" id="MBW3116013.1"/>
    </source>
</evidence>
<sequence>MTSVYDANRITGWLLVPAIYLLLTFLAVCSMTVMYCIKFYEIVTTVDHWTSFIPAAWYLSFAIAVGMTIFSIHVLQLMFSRSKHFPRRFIIWLLILLLLGIKTFAFSPIDDETALQVLAWPLIGAGFFVPYLKRSQRVKMTFTQDR</sequence>
<proteinExistence type="predicted"/>
<protein>
    <submittedName>
        <fullName evidence="3">DUF2569 domain-containing protein</fullName>
    </submittedName>
    <submittedName>
        <fullName evidence="2">Inner membrane protein ydgK</fullName>
    </submittedName>
</protein>
<dbReference type="Proteomes" id="UP000834611">
    <property type="component" value="Unassembled WGS sequence"/>
</dbReference>
<feature type="transmembrane region" description="Helical" evidence="1">
    <location>
        <begin position="55"/>
        <end position="77"/>
    </location>
</feature>
<evidence type="ECO:0000313" key="5">
    <source>
        <dbReference type="EMBL" id="OZS76560.1"/>
    </source>
</evidence>
<dbReference type="STRING" id="587.RB151_023050"/>
<reference evidence="4" key="4">
    <citation type="submission" date="2022-10" db="EMBL/GenBank/DDBJ databases">
        <title>Bacterial isolates recovered from the One Health project in Brazil.</title>
        <authorList>
            <person name="Valiatti T.B."/>
            <person name="Santos F."/>
            <person name="Cayo R."/>
            <person name="Gales A.C."/>
        </authorList>
    </citation>
    <scope>NUCLEOTIDE SEQUENCE</scope>
    <source>
        <strain evidence="4">PVR188</strain>
    </source>
</reference>
<dbReference type="InterPro" id="IPR019690">
    <property type="entry name" value="DUF2569"/>
</dbReference>
<dbReference type="EMBL" id="NOWC01000001">
    <property type="protein sequence ID" value="OZS76560.1"/>
    <property type="molecule type" value="Genomic_DNA"/>
</dbReference>
<gene>
    <name evidence="2" type="primary">ydgK</name>
    <name evidence="5" type="ORF">CHI95_01655</name>
    <name evidence="2" type="ORF">GHA_01316</name>
    <name evidence="3" type="ORF">KYI77_06020</name>
    <name evidence="4" type="ORF">OGX73_02180</name>
</gene>
<keyword evidence="1" id="KW-0812">Transmembrane</keyword>
<dbReference type="EMBL" id="JAHWLI010000013">
    <property type="protein sequence ID" value="MBW3116013.1"/>
    <property type="molecule type" value="Genomic_DNA"/>
</dbReference>
<dbReference type="RefSeq" id="WP_094960548.1">
    <property type="nucleotide sequence ID" value="NZ_ABDWLN020000006.1"/>
</dbReference>
<comment type="caution">
    <text evidence="5">The sequence shown here is derived from an EMBL/GenBank/DDBJ whole genome shotgun (WGS) entry which is preliminary data.</text>
</comment>
<organism evidence="5 6">
    <name type="scientific">Providencia rettgeri</name>
    <dbReference type="NCBI Taxonomy" id="587"/>
    <lineage>
        <taxon>Bacteria</taxon>
        <taxon>Pseudomonadati</taxon>
        <taxon>Pseudomonadota</taxon>
        <taxon>Gammaproteobacteria</taxon>
        <taxon>Enterobacterales</taxon>
        <taxon>Morganellaceae</taxon>
        <taxon>Providencia</taxon>
    </lineage>
</organism>
<feature type="transmembrane region" description="Helical" evidence="1">
    <location>
        <begin position="89"/>
        <end position="107"/>
    </location>
</feature>
<name>A0A2A5Q830_PRORE</name>
<evidence type="ECO:0000313" key="4">
    <source>
        <dbReference type="EMBL" id="MDI9091424.1"/>
    </source>
</evidence>
<dbReference type="Proteomes" id="UP001159001">
    <property type="component" value="Unassembled WGS sequence"/>
</dbReference>
<evidence type="ECO:0000313" key="2">
    <source>
        <dbReference type="EMBL" id="CAB5681608.1"/>
    </source>
</evidence>
<keyword evidence="1" id="KW-0472">Membrane</keyword>
<dbReference type="AlphaFoldDB" id="A0A2A5Q830"/>
<evidence type="ECO:0000313" key="6">
    <source>
        <dbReference type="Proteomes" id="UP000216001"/>
    </source>
</evidence>
<reference evidence="2" key="2">
    <citation type="submission" date="2020-05" db="EMBL/GenBank/DDBJ databases">
        <authorList>
            <person name="Delgado-Blas J."/>
        </authorList>
    </citation>
    <scope>NUCLEOTIDE SEQUENCE</scope>
    <source>
        <strain evidence="2">BB1453</strain>
    </source>
</reference>
<reference evidence="3" key="3">
    <citation type="submission" date="2021-07" db="EMBL/GenBank/DDBJ databases">
        <authorList>
            <person name="Stanton E."/>
        </authorList>
    </citation>
    <scope>NUCLEOTIDE SEQUENCE</scope>
    <source>
        <strain evidence="3">2021EL-01139</strain>
    </source>
</reference>
<dbReference type="GeneID" id="92274895"/>
<reference evidence="5 6" key="1">
    <citation type="submission" date="2017-07" db="EMBL/GenBank/DDBJ databases">
        <title>blaIMP-27 on transferable plasmids in Proteus mirabilis and Providencia rettgeri.</title>
        <authorList>
            <person name="Potter R."/>
        </authorList>
    </citation>
    <scope>NUCLEOTIDE SEQUENCE [LARGE SCALE GENOMIC DNA]</scope>
    <source>
        <strain evidence="5 6">PR1</strain>
    </source>
</reference>
<feature type="transmembrane region" description="Helical" evidence="1">
    <location>
        <begin position="113"/>
        <end position="132"/>
    </location>
</feature>
<dbReference type="EMBL" id="JAOWIN010000001">
    <property type="protein sequence ID" value="MDI9091424.1"/>
    <property type="molecule type" value="Genomic_DNA"/>
</dbReference>
<evidence type="ECO:0000256" key="1">
    <source>
        <dbReference type="SAM" id="Phobius"/>
    </source>
</evidence>
<dbReference type="Proteomes" id="UP001155882">
    <property type="component" value="Unassembled WGS sequence"/>
</dbReference>
<accession>A0A2A5Q830</accession>
<dbReference type="Pfam" id="PF10754">
    <property type="entry name" value="DUF2569"/>
    <property type="match status" value="1"/>
</dbReference>
<dbReference type="EMBL" id="CAHPSF010000002">
    <property type="protein sequence ID" value="CAB5681608.1"/>
    <property type="molecule type" value="Genomic_DNA"/>
</dbReference>
<dbReference type="Proteomes" id="UP000216001">
    <property type="component" value="Unassembled WGS sequence"/>
</dbReference>
<keyword evidence="1" id="KW-1133">Transmembrane helix</keyword>